<evidence type="ECO:0000313" key="2">
    <source>
        <dbReference type="EMBL" id="KAK5174862.1"/>
    </source>
</evidence>
<evidence type="ECO:0000313" key="3">
    <source>
        <dbReference type="Proteomes" id="UP001357485"/>
    </source>
</evidence>
<gene>
    <name evidence="2" type="ORF">LTR16_011430</name>
</gene>
<sequence>MSRSRKKITANALHTSKPDRKLAVATATSNKPLSPRRQVRDVERVPPSSLALLVSRQLTNIEEPQEFAAFVPGLITELERREFRGLRFIVLQITTAR</sequence>
<proteinExistence type="predicted"/>
<accession>A0ABR0LI97</accession>
<feature type="region of interest" description="Disordered" evidence="1">
    <location>
        <begin position="1"/>
        <end position="42"/>
    </location>
</feature>
<evidence type="ECO:0000256" key="1">
    <source>
        <dbReference type="SAM" id="MobiDB-lite"/>
    </source>
</evidence>
<dbReference type="EMBL" id="JAVRRA010019955">
    <property type="protein sequence ID" value="KAK5174862.1"/>
    <property type="molecule type" value="Genomic_DNA"/>
</dbReference>
<dbReference type="Proteomes" id="UP001357485">
    <property type="component" value="Unassembled WGS sequence"/>
</dbReference>
<organism evidence="2 3">
    <name type="scientific">Cryomyces antarcticus</name>
    <dbReference type="NCBI Taxonomy" id="329879"/>
    <lineage>
        <taxon>Eukaryota</taxon>
        <taxon>Fungi</taxon>
        <taxon>Dikarya</taxon>
        <taxon>Ascomycota</taxon>
        <taxon>Pezizomycotina</taxon>
        <taxon>Dothideomycetes</taxon>
        <taxon>Dothideomycetes incertae sedis</taxon>
        <taxon>Cryomyces</taxon>
    </lineage>
</organism>
<feature type="non-terminal residue" evidence="2">
    <location>
        <position position="97"/>
    </location>
</feature>
<reference evidence="2 3" key="1">
    <citation type="submission" date="2023-08" db="EMBL/GenBank/DDBJ databases">
        <title>Black Yeasts Isolated from many extreme environments.</title>
        <authorList>
            <person name="Coleine C."/>
            <person name="Stajich J.E."/>
            <person name="Selbmann L."/>
        </authorList>
    </citation>
    <scope>NUCLEOTIDE SEQUENCE [LARGE SCALE GENOMIC DNA]</scope>
    <source>
        <strain evidence="2 3">CCFEE 536</strain>
    </source>
</reference>
<name>A0ABR0LI97_9PEZI</name>
<protein>
    <submittedName>
        <fullName evidence="2">Uncharacterized protein</fullName>
    </submittedName>
</protein>
<comment type="caution">
    <text evidence="2">The sequence shown here is derived from an EMBL/GenBank/DDBJ whole genome shotgun (WGS) entry which is preliminary data.</text>
</comment>
<keyword evidence="3" id="KW-1185">Reference proteome</keyword>